<name>A0A9K3KNC5_9STRA</name>
<keyword evidence="1" id="KW-0732">Signal</keyword>
<accession>A0A9K3KNC5</accession>
<evidence type="ECO:0000313" key="2">
    <source>
        <dbReference type="EMBL" id="KAG7346299.1"/>
    </source>
</evidence>
<evidence type="ECO:0000256" key="1">
    <source>
        <dbReference type="SAM" id="SignalP"/>
    </source>
</evidence>
<evidence type="ECO:0000313" key="3">
    <source>
        <dbReference type="Proteomes" id="UP000693970"/>
    </source>
</evidence>
<proteinExistence type="predicted"/>
<feature type="signal peptide" evidence="1">
    <location>
        <begin position="1"/>
        <end position="19"/>
    </location>
</feature>
<dbReference type="AlphaFoldDB" id="A0A9K3KNC5"/>
<reference evidence="2" key="1">
    <citation type="journal article" date="2021" name="Sci. Rep.">
        <title>Diploid genomic architecture of Nitzschia inconspicua, an elite biomass production diatom.</title>
        <authorList>
            <person name="Oliver A."/>
            <person name="Podell S."/>
            <person name="Pinowska A."/>
            <person name="Traller J.C."/>
            <person name="Smith S.R."/>
            <person name="McClure R."/>
            <person name="Beliaev A."/>
            <person name="Bohutskyi P."/>
            <person name="Hill E.A."/>
            <person name="Rabines A."/>
            <person name="Zheng H."/>
            <person name="Allen L.Z."/>
            <person name="Kuo A."/>
            <person name="Grigoriev I.V."/>
            <person name="Allen A.E."/>
            <person name="Hazlebeck D."/>
            <person name="Allen E.E."/>
        </authorList>
    </citation>
    <scope>NUCLEOTIDE SEQUENCE</scope>
    <source>
        <strain evidence="2">Hildebrandi</strain>
    </source>
</reference>
<comment type="caution">
    <text evidence="2">The sequence shown here is derived from an EMBL/GenBank/DDBJ whole genome shotgun (WGS) entry which is preliminary data.</text>
</comment>
<reference evidence="2" key="2">
    <citation type="submission" date="2021-04" db="EMBL/GenBank/DDBJ databases">
        <authorList>
            <person name="Podell S."/>
        </authorList>
    </citation>
    <scope>NUCLEOTIDE SEQUENCE</scope>
    <source>
        <strain evidence="2">Hildebrandi</strain>
    </source>
</reference>
<sequence>MILVSGVKLVTSAFAVALATQCARNMIQAVVIVRSSNSVPILTNSSDICITSASSSTNGVIDDATSASLPAAVIVLQGMKRKYLLNLFCQSRPPSNEVWLIGDWEGCLLDNNSAMMNFVSSILTHMFFGVGYGRWNGKTFSTNSEGTYRFLPAVDKVATGTTTSRITERHKFHFSLQPSRLHPGTSSVQLRYSKHHPRLSPWHTMMDEIREVPGHPDVLIGIGCVAWGGGFLNGAPFCLWRKEQED</sequence>
<dbReference type="OrthoDB" id="186473at2759"/>
<dbReference type="EMBL" id="JAGRRH010000021">
    <property type="protein sequence ID" value="KAG7346299.1"/>
    <property type="molecule type" value="Genomic_DNA"/>
</dbReference>
<organism evidence="2 3">
    <name type="scientific">Nitzschia inconspicua</name>
    <dbReference type="NCBI Taxonomy" id="303405"/>
    <lineage>
        <taxon>Eukaryota</taxon>
        <taxon>Sar</taxon>
        <taxon>Stramenopiles</taxon>
        <taxon>Ochrophyta</taxon>
        <taxon>Bacillariophyta</taxon>
        <taxon>Bacillariophyceae</taxon>
        <taxon>Bacillariophycidae</taxon>
        <taxon>Bacillariales</taxon>
        <taxon>Bacillariaceae</taxon>
        <taxon>Nitzschia</taxon>
    </lineage>
</organism>
<gene>
    <name evidence="2" type="ORF">IV203_005367</name>
</gene>
<protein>
    <submittedName>
        <fullName evidence="2">Uncharacterized protein</fullName>
    </submittedName>
</protein>
<dbReference type="Proteomes" id="UP000693970">
    <property type="component" value="Unassembled WGS sequence"/>
</dbReference>
<keyword evidence="3" id="KW-1185">Reference proteome</keyword>
<feature type="chain" id="PRO_5039893475" evidence="1">
    <location>
        <begin position="20"/>
        <end position="246"/>
    </location>
</feature>